<gene>
    <name evidence="1" type="ORF">GCM10008957_50350</name>
</gene>
<organism evidence="1 2">
    <name type="scientific">Deinococcus ruber</name>
    <dbReference type="NCBI Taxonomy" id="1848197"/>
    <lineage>
        <taxon>Bacteria</taxon>
        <taxon>Thermotogati</taxon>
        <taxon>Deinococcota</taxon>
        <taxon>Deinococci</taxon>
        <taxon>Deinococcales</taxon>
        <taxon>Deinococcaceae</taxon>
        <taxon>Deinococcus</taxon>
    </lineage>
</organism>
<evidence type="ECO:0000313" key="1">
    <source>
        <dbReference type="EMBL" id="GGR34073.1"/>
    </source>
</evidence>
<proteinExistence type="predicted"/>
<comment type="caution">
    <text evidence="1">The sequence shown here is derived from an EMBL/GenBank/DDBJ whole genome shotgun (WGS) entry which is preliminary data.</text>
</comment>
<sequence>MERLRTLLSRVDLMRVKNQKSRRIVELLEAEPMFYQRTGYSAAQLEVFKTAERQSKTIKVDINEYATKLENLRSSIVNGLENNYTSTQIDTILPQLLIAEKGIQERLVASQEMISQTLEVVNILRAKRGADPILESQI</sequence>
<dbReference type="RefSeq" id="WP_189093281.1">
    <property type="nucleotide sequence ID" value="NZ_BMQL01000062.1"/>
</dbReference>
<reference evidence="1" key="1">
    <citation type="journal article" date="2014" name="Int. J. Syst. Evol. Microbiol.">
        <title>Complete genome sequence of Corynebacterium casei LMG S-19264T (=DSM 44701T), isolated from a smear-ripened cheese.</title>
        <authorList>
            <consortium name="US DOE Joint Genome Institute (JGI-PGF)"/>
            <person name="Walter F."/>
            <person name="Albersmeier A."/>
            <person name="Kalinowski J."/>
            <person name="Ruckert C."/>
        </authorList>
    </citation>
    <scope>NUCLEOTIDE SEQUENCE</scope>
    <source>
        <strain evidence="1">JCM 31311</strain>
    </source>
</reference>
<reference evidence="1" key="2">
    <citation type="submission" date="2020-09" db="EMBL/GenBank/DDBJ databases">
        <authorList>
            <person name="Sun Q."/>
            <person name="Ohkuma M."/>
        </authorList>
    </citation>
    <scope>NUCLEOTIDE SEQUENCE</scope>
    <source>
        <strain evidence="1">JCM 31311</strain>
    </source>
</reference>
<accession>A0A918CQQ6</accession>
<dbReference type="EMBL" id="BMQL01000062">
    <property type="protein sequence ID" value="GGR34073.1"/>
    <property type="molecule type" value="Genomic_DNA"/>
</dbReference>
<evidence type="ECO:0000313" key="2">
    <source>
        <dbReference type="Proteomes" id="UP000603865"/>
    </source>
</evidence>
<dbReference type="AlphaFoldDB" id="A0A918CQQ6"/>
<protein>
    <submittedName>
        <fullName evidence="1">Uncharacterized protein</fullName>
    </submittedName>
</protein>
<name>A0A918CQQ6_9DEIO</name>
<keyword evidence="2" id="KW-1185">Reference proteome</keyword>
<dbReference type="Proteomes" id="UP000603865">
    <property type="component" value="Unassembled WGS sequence"/>
</dbReference>